<keyword evidence="2" id="KW-1185">Reference proteome</keyword>
<organism evidence="1 2">
    <name type="scientific">Bacillus australimaris</name>
    <dbReference type="NCBI Taxonomy" id="1326968"/>
    <lineage>
        <taxon>Bacteria</taxon>
        <taxon>Bacillati</taxon>
        <taxon>Bacillota</taxon>
        <taxon>Bacilli</taxon>
        <taxon>Bacillales</taxon>
        <taxon>Bacillaceae</taxon>
        <taxon>Bacillus</taxon>
    </lineage>
</organism>
<accession>A0ABR5MWD7</accession>
<dbReference type="EMBL" id="LGYN01000006">
    <property type="protein sequence ID" value="KPN14959.1"/>
    <property type="molecule type" value="Genomic_DNA"/>
</dbReference>
<dbReference type="Proteomes" id="UP000050272">
    <property type="component" value="Unassembled WGS sequence"/>
</dbReference>
<protein>
    <submittedName>
        <fullName evidence="1">Uncharacterized protein</fullName>
    </submittedName>
</protein>
<gene>
    <name evidence="1" type="ORF">AKG37_17300</name>
</gene>
<proteinExistence type="predicted"/>
<name>A0ABR5MWD7_9BACI</name>
<evidence type="ECO:0000313" key="1">
    <source>
        <dbReference type="EMBL" id="KPN14959.1"/>
    </source>
</evidence>
<reference evidence="1 2" key="1">
    <citation type="submission" date="2015-07" db="EMBL/GenBank/DDBJ databases">
        <title>Bacillus zhangzhouensis sp. nov. and Bacillus nanhaiticus sp. nov.</title>
        <authorList>
            <person name="Liu Y."/>
            <person name="Lai Q."/>
            <person name="Shao Z."/>
        </authorList>
    </citation>
    <scope>NUCLEOTIDE SEQUENCE [LARGE SCALE GENOMIC DNA]</scope>
    <source>
        <strain evidence="1 2">NH7I_1</strain>
    </source>
</reference>
<comment type="caution">
    <text evidence="1">The sequence shown here is derived from an EMBL/GenBank/DDBJ whole genome shotgun (WGS) entry which is preliminary data.</text>
</comment>
<evidence type="ECO:0000313" key="2">
    <source>
        <dbReference type="Proteomes" id="UP000050272"/>
    </source>
</evidence>
<sequence>MWYKLTPILRANKTSAGIAFLKGSFANTIRVNAAASIVPPNNKPDNKAIGGIHMPISIPLAPISSKAPVNTLKNAGKPNRLNSSAIFPDMIFVPVRKKKTANTICRIKIMITSF</sequence>